<keyword evidence="1" id="KW-0802">TPR repeat</keyword>
<gene>
    <name evidence="2" type="ORF">H9849_04180</name>
</gene>
<dbReference type="Proteomes" id="UP000886805">
    <property type="component" value="Unassembled WGS sequence"/>
</dbReference>
<evidence type="ECO:0008006" key="4">
    <source>
        <dbReference type="Google" id="ProtNLM"/>
    </source>
</evidence>
<sequence length="222" mass="25299">MEQSKIDAMMEGRTLTKENIYNMYQMVRNASDTEEKKNVMKHSVFFVGQLPLRENHVVDVAKTERILNTAMPLEEIGESMQYLLDGLATQTLLIKKEDGSYEVNTKYEKTVIKARKIARAYQLEQEKAREETLPKAKKMYQMGTKYYHSGQYTEAAACFLNAVEMADHRMACYSLAMMYKEGKGVDMSLSEALYYARKAIVQGGVIAEPLEREILLAMGSAD</sequence>
<proteinExistence type="predicted"/>
<feature type="repeat" description="TPR" evidence="1">
    <location>
        <begin position="136"/>
        <end position="169"/>
    </location>
</feature>
<accession>A0A9D1X3H4</accession>
<name>A0A9D1X3H4_9FIRM</name>
<reference evidence="2" key="1">
    <citation type="journal article" date="2021" name="PeerJ">
        <title>Extensive microbial diversity within the chicken gut microbiome revealed by metagenomics and culture.</title>
        <authorList>
            <person name="Gilroy R."/>
            <person name="Ravi A."/>
            <person name="Getino M."/>
            <person name="Pursley I."/>
            <person name="Horton D.L."/>
            <person name="Alikhan N.F."/>
            <person name="Baker D."/>
            <person name="Gharbi K."/>
            <person name="Hall N."/>
            <person name="Watson M."/>
            <person name="Adriaenssens E.M."/>
            <person name="Foster-Nyarko E."/>
            <person name="Jarju S."/>
            <person name="Secka A."/>
            <person name="Antonio M."/>
            <person name="Oren A."/>
            <person name="Chaudhuri R.R."/>
            <person name="La Ragione R."/>
            <person name="Hildebrand F."/>
            <person name="Pallen M.J."/>
        </authorList>
    </citation>
    <scope>NUCLEOTIDE SEQUENCE</scope>
    <source>
        <strain evidence="2">ChiSxjej3B15-1167</strain>
    </source>
</reference>
<evidence type="ECO:0000256" key="1">
    <source>
        <dbReference type="PROSITE-ProRule" id="PRU00339"/>
    </source>
</evidence>
<reference evidence="2" key="2">
    <citation type="submission" date="2021-04" db="EMBL/GenBank/DDBJ databases">
        <authorList>
            <person name="Gilroy R."/>
        </authorList>
    </citation>
    <scope>NUCLEOTIDE SEQUENCE</scope>
    <source>
        <strain evidence="2">ChiSxjej3B15-1167</strain>
    </source>
</reference>
<evidence type="ECO:0000313" key="3">
    <source>
        <dbReference type="Proteomes" id="UP000886805"/>
    </source>
</evidence>
<evidence type="ECO:0000313" key="2">
    <source>
        <dbReference type="EMBL" id="HIX72198.1"/>
    </source>
</evidence>
<comment type="caution">
    <text evidence="2">The sequence shown here is derived from an EMBL/GenBank/DDBJ whole genome shotgun (WGS) entry which is preliminary data.</text>
</comment>
<dbReference type="InterPro" id="IPR019734">
    <property type="entry name" value="TPR_rpt"/>
</dbReference>
<dbReference type="PROSITE" id="PS50005">
    <property type="entry name" value="TPR"/>
    <property type="match status" value="1"/>
</dbReference>
<dbReference type="SMART" id="SM00671">
    <property type="entry name" value="SEL1"/>
    <property type="match status" value="2"/>
</dbReference>
<protein>
    <recommendedName>
        <fullName evidence="4">Sel1 repeat family protein</fullName>
    </recommendedName>
</protein>
<dbReference type="InterPro" id="IPR011990">
    <property type="entry name" value="TPR-like_helical_dom_sf"/>
</dbReference>
<dbReference type="Gene3D" id="1.25.40.10">
    <property type="entry name" value="Tetratricopeptide repeat domain"/>
    <property type="match status" value="1"/>
</dbReference>
<dbReference type="SUPFAM" id="SSF81901">
    <property type="entry name" value="HCP-like"/>
    <property type="match status" value="1"/>
</dbReference>
<dbReference type="EMBL" id="DXEQ01000116">
    <property type="protein sequence ID" value="HIX72198.1"/>
    <property type="molecule type" value="Genomic_DNA"/>
</dbReference>
<dbReference type="AlphaFoldDB" id="A0A9D1X3H4"/>
<organism evidence="2 3">
    <name type="scientific">Candidatus Anaerobutyricum stercoripullorum</name>
    <dbReference type="NCBI Taxonomy" id="2838456"/>
    <lineage>
        <taxon>Bacteria</taxon>
        <taxon>Bacillati</taxon>
        <taxon>Bacillota</taxon>
        <taxon>Clostridia</taxon>
        <taxon>Lachnospirales</taxon>
        <taxon>Lachnospiraceae</taxon>
        <taxon>Anaerobutyricum</taxon>
    </lineage>
</organism>
<dbReference type="InterPro" id="IPR006597">
    <property type="entry name" value="Sel1-like"/>
</dbReference>